<dbReference type="SUPFAM" id="SSF52833">
    <property type="entry name" value="Thioredoxin-like"/>
    <property type="match status" value="1"/>
</dbReference>
<dbReference type="Proteomes" id="UP000192251">
    <property type="component" value="Chromosome"/>
</dbReference>
<dbReference type="RefSeq" id="WP_084749465.1">
    <property type="nucleotide sequence ID" value="NZ_CP020563.1"/>
</dbReference>
<dbReference type="InterPro" id="IPR036249">
    <property type="entry name" value="Thioredoxin-like_sf"/>
</dbReference>
<organism evidence="2 3">
    <name type="scientific">Kitasatospora albolonga</name>
    <dbReference type="NCBI Taxonomy" id="68173"/>
    <lineage>
        <taxon>Bacteria</taxon>
        <taxon>Bacillati</taxon>
        <taxon>Actinomycetota</taxon>
        <taxon>Actinomycetes</taxon>
        <taxon>Kitasatosporales</taxon>
        <taxon>Streptomycetaceae</taxon>
        <taxon>Kitasatospora</taxon>
    </lineage>
</organism>
<dbReference type="PANTHER" id="PTHR13887:SF41">
    <property type="entry name" value="THIOREDOXIN SUPERFAMILY PROTEIN"/>
    <property type="match status" value="1"/>
</dbReference>
<sequence length="211" mass="22980">MQVEVYFDILCPWCYIGKRRLTAALAGRMDAEVVWRSLELDPEGSRTAGPTAAEVIARYQSSPERAAARIRQIQSLGEAEGLRLDLHKARPVNSFDAHRLVRLGAAHELADEVLERLLYGYHTEGLDIASHQVLERLGAEAGLEPSAVRRTLEGTEFAEDVRADERSARERGVRGVPTLIVDGGTPASAVQDAEALGRLLGSRDPGPSTDS</sequence>
<name>A0ABC8BZW1_9ACTN</name>
<dbReference type="PANTHER" id="PTHR13887">
    <property type="entry name" value="GLUTATHIONE S-TRANSFERASE KAPPA"/>
    <property type="match status" value="1"/>
</dbReference>
<accession>A0ABC8BZW1</accession>
<dbReference type="Gene3D" id="3.40.30.10">
    <property type="entry name" value="Glutaredoxin"/>
    <property type="match status" value="1"/>
</dbReference>
<gene>
    <name evidence="2" type="ORF">B7C62_26150</name>
</gene>
<evidence type="ECO:0000313" key="2">
    <source>
        <dbReference type="EMBL" id="ARF75343.1"/>
    </source>
</evidence>
<protein>
    <submittedName>
        <fullName evidence="2">Disulfide bond formation protein DsbA</fullName>
    </submittedName>
</protein>
<dbReference type="Pfam" id="PF01323">
    <property type="entry name" value="DSBA"/>
    <property type="match status" value="1"/>
</dbReference>
<dbReference type="KEGG" id="kab:B7C62_26150"/>
<keyword evidence="3" id="KW-1185">Reference proteome</keyword>
<dbReference type="InterPro" id="IPR001853">
    <property type="entry name" value="DSBA-like_thioredoxin_dom"/>
</dbReference>
<evidence type="ECO:0000259" key="1">
    <source>
        <dbReference type="Pfam" id="PF01323"/>
    </source>
</evidence>
<dbReference type="AlphaFoldDB" id="A0ABC8BZW1"/>
<dbReference type="EMBL" id="CP020563">
    <property type="protein sequence ID" value="ARF75343.1"/>
    <property type="molecule type" value="Genomic_DNA"/>
</dbReference>
<feature type="domain" description="DSBA-like thioredoxin" evidence="1">
    <location>
        <begin position="2"/>
        <end position="191"/>
    </location>
</feature>
<proteinExistence type="predicted"/>
<evidence type="ECO:0000313" key="3">
    <source>
        <dbReference type="Proteomes" id="UP000192251"/>
    </source>
</evidence>
<dbReference type="CDD" id="cd03024">
    <property type="entry name" value="DsbA_FrnE"/>
    <property type="match status" value="1"/>
</dbReference>
<reference evidence="2 3" key="1">
    <citation type="submission" date="2017-04" db="EMBL/GenBank/DDBJ databases">
        <title>The complete genome sequence of Streptomyces albolongus YIM 101047, the producer of novel bafilomycins and novel odoriferous sesquiterpenoids.</title>
        <authorList>
            <person name="Yin M."/>
            <person name="Jiang Y."/>
        </authorList>
    </citation>
    <scope>NUCLEOTIDE SEQUENCE [LARGE SCALE GENOMIC DNA]</scope>
    <source>
        <strain evidence="2 3">YIM 101047</strain>
    </source>
</reference>